<name>A0A136PX89_9ACTN</name>
<evidence type="ECO:0000256" key="5">
    <source>
        <dbReference type="ARBA" id="ARBA00022723"/>
    </source>
</evidence>
<keyword evidence="10 12" id="KW-0472">Membrane</keyword>
<reference evidence="14 15" key="1">
    <citation type="submission" date="2016-01" db="EMBL/GenBank/DDBJ databases">
        <title>Whole genome sequence and analysis of Micromonospora rosaria DSM 803, which can produce antibacterial substance rosamicin.</title>
        <authorList>
            <person name="Yang H."/>
            <person name="He X."/>
            <person name="Zhu D."/>
        </authorList>
    </citation>
    <scope>NUCLEOTIDE SEQUENCE [LARGE SCALE GENOMIC DNA]</scope>
    <source>
        <strain evidence="14 15">DSM 803</strain>
    </source>
</reference>
<evidence type="ECO:0000259" key="13">
    <source>
        <dbReference type="Pfam" id="PF01435"/>
    </source>
</evidence>
<feature type="transmembrane region" description="Helical" evidence="12">
    <location>
        <begin position="201"/>
        <end position="223"/>
    </location>
</feature>
<dbReference type="CDD" id="cd07329">
    <property type="entry name" value="M56_like"/>
    <property type="match status" value="1"/>
</dbReference>
<feature type="transmembrane region" description="Helical" evidence="12">
    <location>
        <begin position="363"/>
        <end position="383"/>
    </location>
</feature>
<feature type="region of interest" description="Disordered" evidence="11">
    <location>
        <begin position="568"/>
        <end position="588"/>
    </location>
</feature>
<evidence type="ECO:0000313" key="14">
    <source>
        <dbReference type="EMBL" id="KXK63042.1"/>
    </source>
</evidence>
<proteinExistence type="predicted"/>
<feature type="compositionally biased region" description="Low complexity" evidence="11">
    <location>
        <begin position="574"/>
        <end position="584"/>
    </location>
</feature>
<feature type="compositionally biased region" description="Low complexity" evidence="11">
    <location>
        <begin position="801"/>
        <end position="829"/>
    </location>
</feature>
<feature type="transmembrane region" description="Helical" evidence="12">
    <location>
        <begin position="645"/>
        <end position="665"/>
    </location>
</feature>
<feature type="transmembrane region" description="Helical" evidence="12">
    <location>
        <begin position="12"/>
        <end position="40"/>
    </location>
</feature>
<feature type="transmembrane region" description="Helical" evidence="12">
    <location>
        <begin position="603"/>
        <end position="625"/>
    </location>
</feature>
<feature type="region of interest" description="Disordered" evidence="11">
    <location>
        <begin position="797"/>
        <end position="835"/>
    </location>
</feature>
<comment type="cofactor">
    <cofactor evidence="1">
        <name>Zn(2+)</name>
        <dbReference type="ChEBI" id="CHEBI:29105"/>
    </cofactor>
</comment>
<dbReference type="Gene3D" id="3.30.2010.10">
    <property type="entry name" value="Metalloproteases ('zincins'), catalytic domain"/>
    <property type="match status" value="1"/>
</dbReference>
<feature type="transmembrane region" description="Helical" evidence="12">
    <location>
        <begin position="235"/>
        <end position="251"/>
    </location>
</feature>
<gene>
    <name evidence="14" type="ORF">AWW66_05200</name>
</gene>
<dbReference type="PANTHER" id="PTHR43221">
    <property type="entry name" value="PROTEASE HTPX"/>
    <property type="match status" value="1"/>
</dbReference>
<organism evidence="14 15">
    <name type="scientific">Micromonospora rosaria</name>
    <dbReference type="NCBI Taxonomy" id="47874"/>
    <lineage>
        <taxon>Bacteria</taxon>
        <taxon>Bacillati</taxon>
        <taxon>Actinomycetota</taxon>
        <taxon>Actinomycetes</taxon>
        <taxon>Micromonosporales</taxon>
        <taxon>Micromonosporaceae</taxon>
        <taxon>Micromonospora</taxon>
    </lineage>
</organism>
<protein>
    <recommendedName>
        <fullName evidence="13">Peptidase M48 domain-containing protein</fullName>
    </recommendedName>
</protein>
<evidence type="ECO:0000313" key="15">
    <source>
        <dbReference type="Proteomes" id="UP000070620"/>
    </source>
</evidence>
<dbReference type="PANTHER" id="PTHR43221:SF2">
    <property type="entry name" value="PROTEASE HTPX HOMOLOG"/>
    <property type="match status" value="1"/>
</dbReference>
<evidence type="ECO:0000256" key="4">
    <source>
        <dbReference type="ARBA" id="ARBA00022692"/>
    </source>
</evidence>
<keyword evidence="3" id="KW-0645">Protease</keyword>
<keyword evidence="4 12" id="KW-0812">Transmembrane</keyword>
<evidence type="ECO:0000256" key="9">
    <source>
        <dbReference type="ARBA" id="ARBA00023049"/>
    </source>
</evidence>
<keyword evidence="2" id="KW-1003">Cell membrane</keyword>
<feature type="transmembrane region" description="Helical" evidence="12">
    <location>
        <begin position="317"/>
        <end position="343"/>
    </location>
</feature>
<feature type="transmembrane region" description="Helical" evidence="12">
    <location>
        <begin position="404"/>
        <end position="426"/>
    </location>
</feature>
<dbReference type="Pfam" id="PF01435">
    <property type="entry name" value="Peptidase_M48"/>
    <property type="match status" value="1"/>
</dbReference>
<feature type="domain" description="Peptidase M48" evidence="13">
    <location>
        <begin position="115"/>
        <end position="312"/>
    </location>
</feature>
<feature type="transmembrane region" description="Helical" evidence="12">
    <location>
        <begin position="728"/>
        <end position="748"/>
    </location>
</feature>
<feature type="transmembrane region" description="Helical" evidence="12">
    <location>
        <begin position="769"/>
        <end position="789"/>
    </location>
</feature>
<feature type="transmembrane region" description="Helical" evidence="12">
    <location>
        <begin position="672"/>
        <end position="695"/>
    </location>
</feature>
<evidence type="ECO:0000256" key="1">
    <source>
        <dbReference type="ARBA" id="ARBA00001947"/>
    </source>
</evidence>
<dbReference type="AlphaFoldDB" id="A0A136PX89"/>
<keyword evidence="6" id="KW-0378">Hydrolase</keyword>
<evidence type="ECO:0000256" key="6">
    <source>
        <dbReference type="ARBA" id="ARBA00022801"/>
    </source>
</evidence>
<dbReference type="RefSeq" id="WP_067360473.1">
    <property type="nucleotide sequence ID" value="NZ_JBIUBN010000015.1"/>
</dbReference>
<dbReference type="GO" id="GO:0004222">
    <property type="term" value="F:metalloendopeptidase activity"/>
    <property type="evidence" value="ECO:0007669"/>
    <property type="project" value="InterPro"/>
</dbReference>
<dbReference type="InterPro" id="IPR001915">
    <property type="entry name" value="Peptidase_M48"/>
</dbReference>
<evidence type="ECO:0000256" key="3">
    <source>
        <dbReference type="ARBA" id="ARBA00022670"/>
    </source>
</evidence>
<evidence type="ECO:0000256" key="7">
    <source>
        <dbReference type="ARBA" id="ARBA00022833"/>
    </source>
</evidence>
<dbReference type="InterPro" id="IPR050083">
    <property type="entry name" value="HtpX_protease"/>
</dbReference>
<dbReference type="OrthoDB" id="4889053at2"/>
<keyword evidence="8 12" id="KW-1133">Transmembrane helix</keyword>
<feature type="transmembrane region" description="Helical" evidence="12">
    <location>
        <begin position="466"/>
        <end position="484"/>
    </location>
</feature>
<sequence>MPGTGRQLAATTLRFVLLSTLLLVASVGMAQFTLAILGLLRPAGVTCDGMIPTDDRRQITYDPTECVELQAVTPPWWVIPAATLLLLGAAAVMFVVLPRWKARRGRVLPLAVVDRDGQVGRMIAELVAQTGLRRVPTVLVDPTAMSASAVVFGRTGHPRLCLHGGLLVRLRTDPHAVRAVLLHELAHIDNRDVTLTYATVTLWRSFIVVALVPFVATHLHLVVSSPVDPGAVSTHRNLLAAALLVTLVYLSRADLLRTREFHADLTAARWGADLRGWPAPSPVPPGRGRRLWAGFGGLWRTHPDWSSRRRVLADPDLLSRIPALAMFLTGAVLILADAQLFWINPTALASTVEPTLASAAEPTLVVAVAVALLVTGVISSLVWQAVVSARRAGRGGPGGLRAGWWLGLGMLVAEFVSGRVAIWEWLPQQPGLLVLLLLAGTTLTWWITQCCHLWASAWPGRSLRPVRWIVFVTAFVAIVGWMTWWRLPGIWLAHGVPFLRDQFALVVAPGGLDAGQSLPHETVLPAYVTMRWLASMTLLDTVSLSQIAVAVSWAFPLAAWLLRPRPAPGPGPASDPGSGTAVAGPPVPVTPPPPVPLPRLRRLVLPALAGTLLCWAAVATVMALMRLALPVAESRARTFVTAYQGWVTFALLGAAALSALVASTIAGRYHLVAAVVAGHLTMLGGTVGVLVLVAIDGCVGPLTLFHASCGWQPGQAWTAWRALLDENLVAALVTSISAAGLVAGTRAVTARWRRGRPATVDVPGRARMVARRAVVTVAGSTALALTIAYEATAPAVEGTTARPGPGSSAPPVGGARPTDGVAPTAGPTGSPSPPRLKAVEVSAWIGRGGGSLMTRFHTVYGTFAVAIGDLKAQKPGANGRVEVDEARIRPLCATIEAIAQDAARLAAVPDEPAQARWEAFVDHVARAGRGCSRSFEIGDGQQFIASINDLQLAHTHLTAVTERIAEIRKAGGG</sequence>
<accession>A0A136PX89</accession>
<feature type="transmembrane region" description="Helical" evidence="12">
    <location>
        <begin position="432"/>
        <end position="454"/>
    </location>
</feature>
<keyword evidence="7" id="KW-0862">Zinc</keyword>
<comment type="caution">
    <text evidence="14">The sequence shown here is derived from an EMBL/GenBank/DDBJ whole genome shotgun (WGS) entry which is preliminary data.</text>
</comment>
<dbReference type="Proteomes" id="UP000070620">
    <property type="component" value="Unassembled WGS sequence"/>
</dbReference>
<keyword evidence="15" id="KW-1185">Reference proteome</keyword>
<feature type="transmembrane region" description="Helical" evidence="12">
    <location>
        <begin position="77"/>
        <end position="97"/>
    </location>
</feature>
<feature type="transmembrane region" description="Helical" evidence="12">
    <location>
        <begin position="542"/>
        <end position="562"/>
    </location>
</feature>
<evidence type="ECO:0000256" key="10">
    <source>
        <dbReference type="ARBA" id="ARBA00023136"/>
    </source>
</evidence>
<dbReference type="GO" id="GO:0006508">
    <property type="term" value="P:proteolysis"/>
    <property type="evidence" value="ECO:0007669"/>
    <property type="project" value="UniProtKB-KW"/>
</dbReference>
<evidence type="ECO:0000256" key="2">
    <source>
        <dbReference type="ARBA" id="ARBA00022475"/>
    </source>
</evidence>
<evidence type="ECO:0000256" key="12">
    <source>
        <dbReference type="SAM" id="Phobius"/>
    </source>
</evidence>
<keyword evidence="9" id="KW-0482">Metalloprotease</keyword>
<keyword evidence="5" id="KW-0479">Metal-binding</keyword>
<dbReference type="GO" id="GO:0046872">
    <property type="term" value="F:metal ion binding"/>
    <property type="evidence" value="ECO:0007669"/>
    <property type="project" value="UniProtKB-KW"/>
</dbReference>
<evidence type="ECO:0000256" key="11">
    <source>
        <dbReference type="SAM" id="MobiDB-lite"/>
    </source>
</evidence>
<dbReference type="EMBL" id="LRQV01000010">
    <property type="protein sequence ID" value="KXK63042.1"/>
    <property type="molecule type" value="Genomic_DNA"/>
</dbReference>
<evidence type="ECO:0000256" key="8">
    <source>
        <dbReference type="ARBA" id="ARBA00022989"/>
    </source>
</evidence>